<accession>A0A6I1GKX8</accession>
<keyword evidence="3 8" id="KW-0808">Transferase</keyword>
<evidence type="ECO:0000313" key="8">
    <source>
        <dbReference type="EMBL" id="KAB7790109.1"/>
    </source>
</evidence>
<protein>
    <submittedName>
        <fullName evidence="8">Ogt O6-methylguanine-DNA methyltransferase</fullName>
    </submittedName>
</protein>
<dbReference type="SUPFAM" id="SSF46767">
    <property type="entry name" value="Methylated DNA-protein cysteine methyltransferase, C-terminal domain"/>
    <property type="match status" value="1"/>
</dbReference>
<dbReference type="InterPro" id="IPR036388">
    <property type="entry name" value="WH-like_DNA-bd_sf"/>
</dbReference>
<comment type="caution">
    <text evidence="8">The sequence shown here is derived from an EMBL/GenBank/DDBJ whole genome shotgun (WGS) entry which is preliminary data.</text>
</comment>
<evidence type="ECO:0000256" key="6">
    <source>
        <dbReference type="ARBA" id="ARBA00049348"/>
    </source>
</evidence>
<dbReference type="PANTHER" id="PTHR42942:SF1">
    <property type="entry name" value="ALKYLTRANSFERASE-LIKE PROTEIN 1"/>
    <property type="match status" value="1"/>
</dbReference>
<dbReference type="Pfam" id="PF01035">
    <property type="entry name" value="DNA_binding_1"/>
    <property type="match status" value="1"/>
</dbReference>
<keyword evidence="2 8" id="KW-0489">Methyltransferase</keyword>
<feature type="domain" description="Methylated-DNA-[protein]-cysteine S-methyltransferase DNA binding" evidence="7">
    <location>
        <begin position="13"/>
        <end position="94"/>
    </location>
</feature>
<dbReference type="Proteomes" id="UP000441772">
    <property type="component" value="Unassembled WGS sequence"/>
</dbReference>
<evidence type="ECO:0000259" key="7">
    <source>
        <dbReference type="Pfam" id="PF01035"/>
    </source>
</evidence>
<dbReference type="AlphaFoldDB" id="A0A6I1GKX8"/>
<dbReference type="EMBL" id="WBVT01000021">
    <property type="protein sequence ID" value="KAB7790109.1"/>
    <property type="molecule type" value="Genomic_DNA"/>
</dbReference>
<dbReference type="RefSeq" id="WP_193312376.1">
    <property type="nucleotide sequence ID" value="NZ_JBHSKZ010000062.1"/>
</dbReference>
<comment type="catalytic activity">
    <reaction evidence="1">
        <text>a 4-O-methyl-thymidine in DNA + L-cysteinyl-[protein] = a thymidine in DNA + S-methyl-L-cysteinyl-[protein]</text>
        <dbReference type="Rhea" id="RHEA:53428"/>
        <dbReference type="Rhea" id="RHEA-COMP:10131"/>
        <dbReference type="Rhea" id="RHEA-COMP:10132"/>
        <dbReference type="Rhea" id="RHEA-COMP:13555"/>
        <dbReference type="Rhea" id="RHEA-COMP:13556"/>
        <dbReference type="ChEBI" id="CHEBI:29950"/>
        <dbReference type="ChEBI" id="CHEBI:82612"/>
        <dbReference type="ChEBI" id="CHEBI:137386"/>
        <dbReference type="ChEBI" id="CHEBI:137387"/>
        <dbReference type="EC" id="2.1.1.63"/>
    </reaction>
</comment>
<dbReference type="Gene3D" id="1.10.10.10">
    <property type="entry name" value="Winged helix-like DNA-binding domain superfamily/Winged helix DNA-binding domain"/>
    <property type="match status" value="1"/>
</dbReference>
<organism evidence="8 9">
    <name type="scientific">Bifidobacterium leontopitheci</name>
    <dbReference type="NCBI Taxonomy" id="2650774"/>
    <lineage>
        <taxon>Bacteria</taxon>
        <taxon>Bacillati</taxon>
        <taxon>Actinomycetota</taxon>
        <taxon>Actinomycetes</taxon>
        <taxon>Bifidobacteriales</taxon>
        <taxon>Bifidobacteriaceae</taxon>
        <taxon>Bifidobacterium</taxon>
    </lineage>
</organism>
<keyword evidence="4" id="KW-0227">DNA damage</keyword>
<dbReference type="CDD" id="cd06445">
    <property type="entry name" value="ATase"/>
    <property type="match status" value="1"/>
</dbReference>
<evidence type="ECO:0000313" key="9">
    <source>
        <dbReference type="Proteomes" id="UP000441772"/>
    </source>
</evidence>
<dbReference type="GO" id="GO:0032259">
    <property type="term" value="P:methylation"/>
    <property type="evidence" value="ECO:0007669"/>
    <property type="project" value="UniProtKB-KW"/>
</dbReference>
<dbReference type="InterPro" id="IPR052520">
    <property type="entry name" value="ATL_DNA_repair"/>
</dbReference>
<keyword evidence="9" id="KW-1185">Reference proteome</keyword>
<evidence type="ECO:0000256" key="1">
    <source>
        <dbReference type="ARBA" id="ARBA00001286"/>
    </source>
</evidence>
<dbReference type="PROSITE" id="PS00374">
    <property type="entry name" value="MGMT"/>
    <property type="match status" value="1"/>
</dbReference>
<gene>
    <name evidence="8" type="ORF">F7D09_1371</name>
</gene>
<sequence length="122" mass="13268">MSSHEHHAGNPSFNELVYAVVRRIPRGKVATYGQVAALAGRPRNARFVGFALHANPQPGVIPCHRVVFRDGSLAPGFAFGGPDRQRALLEEEGVRFIPPAAGRDNAGDGGWRVDLDRCQWQA</sequence>
<reference evidence="8 9" key="1">
    <citation type="submission" date="2019-09" db="EMBL/GenBank/DDBJ databases">
        <title>Characterization of the phylogenetic diversity of two novel species belonging to the genus Bifidobacterium: Bifidobacterium cebidarum sp. nov. and Bifidobacterium leontopitheci sp. nov.</title>
        <authorList>
            <person name="Lugli G.A."/>
            <person name="Duranti S."/>
            <person name="Milani C."/>
            <person name="Turroni F."/>
            <person name="Ventura M."/>
        </authorList>
    </citation>
    <scope>NUCLEOTIDE SEQUENCE [LARGE SCALE GENOMIC DNA]</scope>
    <source>
        <strain evidence="8 9">LMG 31471</strain>
    </source>
</reference>
<evidence type="ECO:0000256" key="3">
    <source>
        <dbReference type="ARBA" id="ARBA00022679"/>
    </source>
</evidence>
<dbReference type="NCBIfam" id="TIGR00589">
    <property type="entry name" value="ogt"/>
    <property type="match status" value="1"/>
</dbReference>
<evidence type="ECO:0000256" key="2">
    <source>
        <dbReference type="ARBA" id="ARBA00022603"/>
    </source>
</evidence>
<proteinExistence type="predicted"/>
<evidence type="ECO:0000256" key="4">
    <source>
        <dbReference type="ARBA" id="ARBA00022763"/>
    </source>
</evidence>
<dbReference type="GO" id="GO:0006281">
    <property type="term" value="P:DNA repair"/>
    <property type="evidence" value="ECO:0007669"/>
    <property type="project" value="UniProtKB-KW"/>
</dbReference>
<keyword evidence="5" id="KW-0234">DNA repair</keyword>
<dbReference type="PANTHER" id="PTHR42942">
    <property type="entry name" value="6-O-METHYLGUANINE DNA METHYLTRANSFERASE"/>
    <property type="match status" value="1"/>
</dbReference>
<dbReference type="GO" id="GO:0003908">
    <property type="term" value="F:methylated-DNA-[protein]-cysteine S-methyltransferase activity"/>
    <property type="evidence" value="ECO:0007669"/>
    <property type="project" value="UniProtKB-EC"/>
</dbReference>
<dbReference type="InterPro" id="IPR001497">
    <property type="entry name" value="MethylDNA_cys_MeTrfase_AS"/>
</dbReference>
<name>A0A6I1GKX8_9BIFI</name>
<comment type="catalytic activity">
    <reaction evidence="6">
        <text>a 6-O-methyl-2'-deoxyguanosine in DNA + L-cysteinyl-[protein] = S-methyl-L-cysteinyl-[protein] + a 2'-deoxyguanosine in DNA</text>
        <dbReference type="Rhea" id="RHEA:24000"/>
        <dbReference type="Rhea" id="RHEA-COMP:10131"/>
        <dbReference type="Rhea" id="RHEA-COMP:10132"/>
        <dbReference type="Rhea" id="RHEA-COMP:11367"/>
        <dbReference type="Rhea" id="RHEA-COMP:11368"/>
        <dbReference type="ChEBI" id="CHEBI:29950"/>
        <dbReference type="ChEBI" id="CHEBI:82612"/>
        <dbReference type="ChEBI" id="CHEBI:85445"/>
        <dbReference type="ChEBI" id="CHEBI:85448"/>
        <dbReference type="EC" id="2.1.1.63"/>
    </reaction>
</comment>
<dbReference type="InterPro" id="IPR014048">
    <property type="entry name" value="MethylDNA_cys_MeTrfase_DNA-bd"/>
</dbReference>
<dbReference type="InterPro" id="IPR036217">
    <property type="entry name" value="MethylDNA_cys_MeTrfase_DNAb"/>
</dbReference>
<evidence type="ECO:0000256" key="5">
    <source>
        <dbReference type="ARBA" id="ARBA00023204"/>
    </source>
</evidence>